<dbReference type="HOGENOM" id="CLU_073662_0_0_1"/>
<evidence type="ECO:0000313" key="5">
    <source>
        <dbReference type="Proteomes" id="UP000000599"/>
    </source>
</evidence>
<name>Q6BV50_DEBHA</name>
<keyword evidence="2" id="KW-0689">Ribosomal protein</keyword>
<dbReference type="AlphaFoldDB" id="Q6BV50"/>
<dbReference type="GO" id="GO:0003735">
    <property type="term" value="F:structural constituent of ribosome"/>
    <property type="evidence" value="ECO:0007669"/>
    <property type="project" value="EnsemblFungi"/>
</dbReference>
<keyword evidence="3" id="KW-0687">Ribonucleoprotein</keyword>
<dbReference type="InterPro" id="IPR000589">
    <property type="entry name" value="Ribosomal_uS15"/>
</dbReference>
<protein>
    <submittedName>
        <fullName evidence="4">DEHA2C05324p</fullName>
    </submittedName>
</protein>
<dbReference type="Gene3D" id="1.10.287.10">
    <property type="entry name" value="S15/NS1, RNA-binding"/>
    <property type="match status" value="1"/>
</dbReference>
<evidence type="ECO:0000256" key="3">
    <source>
        <dbReference type="ARBA" id="ARBA00023274"/>
    </source>
</evidence>
<dbReference type="InParanoid" id="Q6BV50"/>
<dbReference type="GO" id="GO:0006412">
    <property type="term" value="P:translation"/>
    <property type="evidence" value="ECO:0007669"/>
    <property type="project" value="InterPro"/>
</dbReference>
<sequence>MFQIGYRLFSTGRPILNAVPQKIQPILAAKQFIPDQATRSKVKSLRRREARLKRQIVRDVNNVKKHSLENVKFQVDPVLGDENNAFIKRVRAELQEPTNLAYGYQRDEFEKLLYGAEKANIDRNSGSNILHDSISASEERKKRALLTILNIKNTNSQDRKKAAIQYAREQFQREEGDTGSPEVQAAVLSVRIHLGMDHVKQFFKDKEHIQHVRHMVQQRQSILKYLKKDNAEQYYYTIAKLGLTDDVITREFNMGRQYLQDYKVWGDKQLIKLSDKQKKKEAQVVELQKRVVGYNQLAKRNHEEIQRISESKR</sequence>
<keyword evidence="5" id="KW-1185">Reference proteome</keyword>
<dbReference type="STRING" id="284592.Q6BV50"/>
<dbReference type="GO" id="GO:0005763">
    <property type="term" value="C:mitochondrial small ribosomal subunit"/>
    <property type="evidence" value="ECO:0007669"/>
    <property type="project" value="EnsemblFungi"/>
</dbReference>
<dbReference type="Proteomes" id="UP000000599">
    <property type="component" value="Chromosome C"/>
</dbReference>
<dbReference type="RefSeq" id="XP_457919.1">
    <property type="nucleotide sequence ID" value="XM_457919.1"/>
</dbReference>
<dbReference type="PANTHER" id="PTHR23321">
    <property type="entry name" value="RIBOSOMAL PROTEIN S15, BACTERIAL AND ORGANELLAR"/>
    <property type="match status" value="1"/>
</dbReference>
<proteinExistence type="inferred from homology"/>
<dbReference type="InterPro" id="IPR005290">
    <property type="entry name" value="Ribosomal_uS15_bac-type"/>
</dbReference>
<dbReference type="GeneID" id="2900610"/>
<evidence type="ECO:0000256" key="1">
    <source>
        <dbReference type="ARBA" id="ARBA00008434"/>
    </source>
</evidence>
<evidence type="ECO:0000313" key="4">
    <source>
        <dbReference type="EMBL" id="CAG85970.1"/>
    </source>
</evidence>
<comment type="similarity">
    <text evidence="1">Belongs to the universal ribosomal protein uS15 family.</text>
</comment>
<dbReference type="PANTHER" id="PTHR23321:SF26">
    <property type="entry name" value="SMALL RIBOSOMAL SUBUNIT PROTEIN US15M"/>
    <property type="match status" value="1"/>
</dbReference>
<gene>
    <name evidence="4" type="ordered locus">DEHA2C05324g</name>
</gene>
<dbReference type="EMBL" id="CR382135">
    <property type="protein sequence ID" value="CAG85970.1"/>
    <property type="molecule type" value="Genomic_DNA"/>
</dbReference>
<reference evidence="4 5" key="1">
    <citation type="journal article" date="2004" name="Nature">
        <title>Genome evolution in yeasts.</title>
        <authorList>
            <consortium name="Genolevures"/>
            <person name="Dujon B."/>
            <person name="Sherman D."/>
            <person name="Fischer G."/>
            <person name="Durrens P."/>
            <person name="Casaregola S."/>
            <person name="Lafontaine I."/>
            <person name="de Montigny J."/>
            <person name="Marck C."/>
            <person name="Neuveglise C."/>
            <person name="Talla E."/>
            <person name="Goffard N."/>
            <person name="Frangeul L."/>
            <person name="Aigle M."/>
            <person name="Anthouard V."/>
            <person name="Babour A."/>
            <person name="Barbe V."/>
            <person name="Barnay S."/>
            <person name="Blanchin S."/>
            <person name="Beckerich J.M."/>
            <person name="Beyne E."/>
            <person name="Bleykasten C."/>
            <person name="Boisrame A."/>
            <person name="Boyer J."/>
            <person name="Cattolico L."/>
            <person name="Confanioleri F."/>
            <person name="de Daruvar A."/>
            <person name="Despons L."/>
            <person name="Fabre E."/>
            <person name="Fairhead C."/>
            <person name="Ferry-Dumazet H."/>
            <person name="Groppi A."/>
            <person name="Hantraye F."/>
            <person name="Hennequin C."/>
            <person name="Jauniaux N."/>
            <person name="Joyet P."/>
            <person name="Kachouri R."/>
            <person name="Kerrest A."/>
            <person name="Koszul R."/>
            <person name="Lemaire M."/>
            <person name="Lesur I."/>
            <person name="Ma L."/>
            <person name="Muller H."/>
            <person name="Nicaud J.M."/>
            <person name="Nikolski M."/>
            <person name="Oztas S."/>
            <person name="Ozier-Kalogeropoulos O."/>
            <person name="Pellenz S."/>
            <person name="Potier S."/>
            <person name="Richard G.F."/>
            <person name="Straub M.L."/>
            <person name="Suleau A."/>
            <person name="Swennene D."/>
            <person name="Tekaia F."/>
            <person name="Wesolowski-Louvel M."/>
            <person name="Westhof E."/>
            <person name="Wirth B."/>
            <person name="Zeniou-Meyer M."/>
            <person name="Zivanovic I."/>
            <person name="Bolotin-Fukuhara M."/>
            <person name="Thierry A."/>
            <person name="Bouchier C."/>
            <person name="Caudron B."/>
            <person name="Scarpelli C."/>
            <person name="Gaillardin C."/>
            <person name="Weissenbach J."/>
            <person name="Wincker P."/>
            <person name="Souciet J.L."/>
        </authorList>
    </citation>
    <scope>NUCLEOTIDE SEQUENCE [LARGE SCALE GENOMIC DNA]</scope>
    <source>
        <strain evidence="5">ATCC 36239 / CBS 767 / BCRC 21394 / JCM 1990 / NBRC 0083 / IGC 2968</strain>
    </source>
</reference>
<accession>Q6BV50</accession>
<dbReference type="eggNOG" id="KOG2815">
    <property type="taxonomic scope" value="Eukaryota"/>
</dbReference>
<dbReference type="CDD" id="cd00353">
    <property type="entry name" value="Ribosomal_S15p_S13e"/>
    <property type="match status" value="1"/>
</dbReference>
<dbReference type="SUPFAM" id="SSF47060">
    <property type="entry name" value="S15/NS1 RNA-binding domain"/>
    <property type="match status" value="1"/>
</dbReference>
<dbReference type="OMA" id="FNMGRQY"/>
<dbReference type="SMART" id="SM01387">
    <property type="entry name" value="Ribosomal_S15"/>
    <property type="match status" value="1"/>
</dbReference>
<organism evidence="4 5">
    <name type="scientific">Debaryomyces hansenii (strain ATCC 36239 / CBS 767 / BCRC 21394 / JCM 1990 / NBRC 0083 / IGC 2968)</name>
    <name type="common">Yeast</name>
    <name type="synonym">Torulaspora hansenii</name>
    <dbReference type="NCBI Taxonomy" id="284592"/>
    <lineage>
        <taxon>Eukaryota</taxon>
        <taxon>Fungi</taxon>
        <taxon>Dikarya</taxon>
        <taxon>Ascomycota</taxon>
        <taxon>Saccharomycotina</taxon>
        <taxon>Pichiomycetes</taxon>
        <taxon>Debaryomycetaceae</taxon>
        <taxon>Debaryomyces</taxon>
    </lineage>
</organism>
<dbReference type="FunCoup" id="Q6BV50">
    <property type="interactions" value="282"/>
</dbReference>
<dbReference type="OrthoDB" id="441444at2759"/>
<evidence type="ECO:0000256" key="2">
    <source>
        <dbReference type="ARBA" id="ARBA00022980"/>
    </source>
</evidence>
<dbReference type="InterPro" id="IPR009068">
    <property type="entry name" value="uS15_NS1_RNA-bd_sf"/>
</dbReference>
<dbReference type="KEGG" id="dha:DEHA2C05324g"/>
<dbReference type="Pfam" id="PF00312">
    <property type="entry name" value="Ribosomal_S15"/>
    <property type="match status" value="1"/>
</dbReference>